<organism evidence="3 4">
    <name type="scientific">Clostridium rhizosphaerae</name>
    <dbReference type="NCBI Taxonomy" id="2803861"/>
    <lineage>
        <taxon>Bacteria</taxon>
        <taxon>Bacillati</taxon>
        <taxon>Bacillota</taxon>
        <taxon>Clostridia</taxon>
        <taxon>Eubacteriales</taxon>
        <taxon>Clostridiaceae</taxon>
        <taxon>Clostridium</taxon>
    </lineage>
</organism>
<dbReference type="PIRSF" id="PIRSF038984">
    <property type="entry name" value="FAD_binding_protein"/>
    <property type="match status" value="1"/>
</dbReference>
<dbReference type="Gene3D" id="3.30.70.2700">
    <property type="match status" value="1"/>
</dbReference>
<dbReference type="PANTHER" id="PTHR42842:SF3">
    <property type="entry name" value="FAD_NAD(P)-BINDING OXIDOREDUCTASE FAMILY PROTEIN"/>
    <property type="match status" value="1"/>
</dbReference>
<evidence type="ECO:0000313" key="4">
    <source>
        <dbReference type="Proteomes" id="UP000632377"/>
    </source>
</evidence>
<reference evidence="3 4" key="1">
    <citation type="submission" date="2021-01" db="EMBL/GenBank/DDBJ databases">
        <title>Genome public.</title>
        <authorList>
            <person name="Liu C."/>
            <person name="Sun Q."/>
        </authorList>
    </citation>
    <scope>NUCLEOTIDE SEQUENCE [LARGE SCALE GENOMIC DNA]</scope>
    <source>
        <strain evidence="3 4">YIM B02515</strain>
    </source>
</reference>
<dbReference type="EMBL" id="JAESWC010000002">
    <property type="protein sequence ID" value="MBL4936082.1"/>
    <property type="molecule type" value="Genomic_DNA"/>
</dbReference>
<proteinExistence type="predicted"/>
<keyword evidence="4" id="KW-1185">Reference proteome</keyword>
<dbReference type="PANTHER" id="PTHR42842">
    <property type="entry name" value="FAD/NAD(P)-BINDING OXIDOREDUCTASE"/>
    <property type="match status" value="1"/>
</dbReference>
<comment type="caution">
    <text evidence="3">The sequence shown here is derived from an EMBL/GenBank/DDBJ whole genome shotgun (WGS) entry which is preliminary data.</text>
</comment>
<evidence type="ECO:0000313" key="3">
    <source>
        <dbReference type="EMBL" id="MBL4936082.1"/>
    </source>
</evidence>
<dbReference type="SUPFAM" id="SSF51905">
    <property type="entry name" value="FAD/NAD(P)-binding domain"/>
    <property type="match status" value="1"/>
</dbReference>
<name>A0ABS1TBF3_9CLOT</name>
<evidence type="ECO:0000259" key="1">
    <source>
        <dbReference type="Pfam" id="PF07992"/>
    </source>
</evidence>
<feature type="domain" description="FAD/NAD(P)-binding" evidence="1">
    <location>
        <begin position="100"/>
        <end position="265"/>
    </location>
</feature>
<dbReference type="InterPro" id="IPR028348">
    <property type="entry name" value="FAD-binding_protein"/>
</dbReference>
<sequence>MSIRVNNIILDIEEDITILKEKAAKKLKVSTKDIKSFKILRESIDARKKDSIKFNYTLEVYSDNEKKLVDRLNDKDIKLEESQYIDEISLGNKEIKHKPVIVGMGPAGMFAGLLLARKGYKPIIIERGQKVEERTETINKFWSTGSLNTESNVQFGEGGAGTFSDGKLTTRIKDNRCDYVLESFVKAGAPEKILYSGKPHVGTDILKTVVRNIREEIIALGGEVKFNSKLEELVVNNNVLKAVVVNGQEIACDNLVLAIGHSSRDTYEMIYRKGITLTQKPFAIGVRIEHLQSLIDESQYGKFAGHKRLKAADYRLSHSCDKLNRSVYSFCMCPGGEVVAAASENNRLVTNGMSYYKRDKKNANSALVVTVRPEDFGGENPLMGMEFQRHYEALAYSLGGGNYIAPVQLVGDFLNDKTSMSLGNVKPSYTPGYEFRDLRQCLPPYVSEALKEGIISFDKKIKGYASQDAVLTGIETRTSAPVRIERKENFQSTSLIGLYPAGEGAGYAGGIVSAAVDGIKVAEAIMKEWAPKE</sequence>
<dbReference type="RefSeq" id="WP_202748658.1">
    <property type="nucleotide sequence ID" value="NZ_JAESWC010000002.1"/>
</dbReference>
<dbReference type="InterPro" id="IPR036188">
    <property type="entry name" value="FAD/NAD-bd_sf"/>
</dbReference>
<accession>A0ABS1TBF3</accession>
<dbReference type="Pfam" id="PF21688">
    <property type="entry name" value="FAD-depend_C"/>
    <property type="match status" value="1"/>
</dbReference>
<dbReference type="Pfam" id="PF07992">
    <property type="entry name" value="Pyr_redox_2"/>
    <property type="match status" value="1"/>
</dbReference>
<dbReference type="Gene3D" id="3.50.50.60">
    <property type="entry name" value="FAD/NAD(P)-binding domain"/>
    <property type="match status" value="2"/>
</dbReference>
<dbReference type="Proteomes" id="UP000632377">
    <property type="component" value="Unassembled WGS sequence"/>
</dbReference>
<feature type="domain" description="FAD-dependent protein C-terminal" evidence="2">
    <location>
        <begin position="281"/>
        <end position="478"/>
    </location>
</feature>
<protein>
    <submittedName>
        <fullName evidence="3">FAD-dependent oxidoreductase</fullName>
    </submittedName>
</protein>
<dbReference type="InterPro" id="IPR049516">
    <property type="entry name" value="FAD-depend_C"/>
</dbReference>
<dbReference type="InterPro" id="IPR023753">
    <property type="entry name" value="FAD/NAD-binding_dom"/>
</dbReference>
<evidence type="ECO:0000259" key="2">
    <source>
        <dbReference type="Pfam" id="PF21688"/>
    </source>
</evidence>
<gene>
    <name evidence="3" type="ORF">JK636_09935</name>
</gene>